<evidence type="ECO:0000313" key="3">
    <source>
        <dbReference type="Proteomes" id="UP000245771"/>
    </source>
</evidence>
<evidence type="ECO:0000256" key="1">
    <source>
        <dbReference type="SAM" id="Phobius"/>
    </source>
</evidence>
<name>A0A316VHD4_9BASI</name>
<dbReference type="GeneID" id="37020510"/>
<reference evidence="2 3" key="1">
    <citation type="journal article" date="2018" name="Mol. Biol. Evol.">
        <title>Broad Genomic Sampling Reveals a Smut Pathogenic Ancestry of the Fungal Clade Ustilaginomycotina.</title>
        <authorList>
            <person name="Kijpornyongpan T."/>
            <person name="Mondo S.J."/>
            <person name="Barry K."/>
            <person name="Sandor L."/>
            <person name="Lee J."/>
            <person name="Lipzen A."/>
            <person name="Pangilinan J."/>
            <person name="LaButti K."/>
            <person name="Hainaut M."/>
            <person name="Henrissat B."/>
            <person name="Grigoriev I.V."/>
            <person name="Spatafora J.W."/>
            <person name="Aime M.C."/>
        </authorList>
    </citation>
    <scope>NUCLEOTIDE SEQUENCE [LARGE SCALE GENOMIC DNA]</scope>
    <source>
        <strain evidence="2 3">MCA 3882</strain>
    </source>
</reference>
<protein>
    <submittedName>
        <fullName evidence="2">Uncharacterized protein</fullName>
    </submittedName>
</protein>
<accession>A0A316VHD4</accession>
<keyword evidence="3" id="KW-1185">Reference proteome</keyword>
<proteinExistence type="predicted"/>
<keyword evidence="1" id="KW-1133">Transmembrane helix</keyword>
<dbReference type="Proteomes" id="UP000245771">
    <property type="component" value="Unassembled WGS sequence"/>
</dbReference>
<evidence type="ECO:0000313" key="2">
    <source>
        <dbReference type="EMBL" id="PWN35401.1"/>
    </source>
</evidence>
<feature type="transmembrane region" description="Helical" evidence="1">
    <location>
        <begin position="20"/>
        <end position="48"/>
    </location>
</feature>
<dbReference type="EMBL" id="KZ819603">
    <property type="protein sequence ID" value="PWN35401.1"/>
    <property type="molecule type" value="Genomic_DNA"/>
</dbReference>
<dbReference type="InParanoid" id="A0A316VHD4"/>
<sequence length="55" mass="6201">MNEIQVLRNKFALNPHPFYIVLGLQECITSVCFGLALNVLLAQGYAFFNTNLNAR</sequence>
<gene>
    <name evidence="2" type="ORF">FA14DRAFT_160560</name>
</gene>
<dbReference type="AlphaFoldDB" id="A0A316VHD4"/>
<keyword evidence="1" id="KW-0472">Membrane</keyword>
<keyword evidence="1" id="KW-0812">Transmembrane</keyword>
<organism evidence="2 3">
    <name type="scientific">Meira miltonrushii</name>
    <dbReference type="NCBI Taxonomy" id="1280837"/>
    <lineage>
        <taxon>Eukaryota</taxon>
        <taxon>Fungi</taxon>
        <taxon>Dikarya</taxon>
        <taxon>Basidiomycota</taxon>
        <taxon>Ustilaginomycotina</taxon>
        <taxon>Exobasidiomycetes</taxon>
        <taxon>Exobasidiales</taxon>
        <taxon>Brachybasidiaceae</taxon>
        <taxon>Meira</taxon>
    </lineage>
</organism>
<dbReference type="RefSeq" id="XP_025355703.1">
    <property type="nucleotide sequence ID" value="XM_025498729.1"/>
</dbReference>